<evidence type="ECO:0000313" key="3">
    <source>
        <dbReference type="Proteomes" id="UP000708347"/>
    </source>
</evidence>
<evidence type="ECO:0000313" key="2">
    <source>
        <dbReference type="EMBL" id="NTY63151.1"/>
    </source>
</evidence>
<organism evidence="2 3">
    <name type="scientific">Mycolicibacterium sphagni</name>
    <dbReference type="NCBI Taxonomy" id="1786"/>
    <lineage>
        <taxon>Bacteria</taxon>
        <taxon>Bacillati</taxon>
        <taxon>Actinomycetota</taxon>
        <taxon>Actinomycetes</taxon>
        <taxon>Mycobacteriales</taxon>
        <taxon>Mycobacteriaceae</taxon>
        <taxon>Mycolicibacterium</taxon>
    </lineage>
</organism>
<name>A0ABX2K800_9MYCO</name>
<evidence type="ECO:0008006" key="4">
    <source>
        <dbReference type="Google" id="ProtNLM"/>
    </source>
</evidence>
<sequence length="169" mass="18757">MCPSTDPNAGEGSFAANVLRDLLQHIAIQNSKNTGQVRPGHYLFEVSHAWTAGPMMYLVYRTPPSDITWGLVRDTTRSLIDPGPWNDTDDPALYYYLLDLEEGWPGNSSLQPGDDPEVIRWSGWPHEDLIERVGDLPESYRQAPPAVPTVAAASEPSPTTEPRRYGNPI</sequence>
<comment type="caution">
    <text evidence="2">The sequence shown here is derived from an EMBL/GenBank/DDBJ whole genome shotgun (WGS) entry which is preliminary data.</text>
</comment>
<reference evidence="2 3" key="1">
    <citation type="submission" date="2019-05" db="EMBL/GenBank/DDBJ databases">
        <title>Mycolicibacterium sphagni ENV482 genome assembly.</title>
        <authorList>
            <person name="Chen W."/>
            <person name="Faulkner N.W."/>
            <person name="Hyman M.R."/>
        </authorList>
    </citation>
    <scope>NUCLEOTIDE SEQUENCE [LARGE SCALE GENOMIC DNA]</scope>
    <source>
        <strain evidence="2 3">ENV482</strain>
    </source>
</reference>
<protein>
    <recommendedName>
        <fullName evidence="4">DUF4262 domain-containing protein</fullName>
    </recommendedName>
</protein>
<keyword evidence="3" id="KW-1185">Reference proteome</keyword>
<gene>
    <name evidence="2" type="ORF">FEG63_26880</name>
</gene>
<feature type="compositionally biased region" description="Low complexity" evidence="1">
    <location>
        <begin position="148"/>
        <end position="160"/>
    </location>
</feature>
<accession>A0ABX2K800</accession>
<dbReference type="Proteomes" id="UP000708347">
    <property type="component" value="Unassembled WGS sequence"/>
</dbReference>
<dbReference type="EMBL" id="VBSB01000035">
    <property type="protein sequence ID" value="NTY63151.1"/>
    <property type="molecule type" value="Genomic_DNA"/>
</dbReference>
<evidence type="ECO:0000256" key="1">
    <source>
        <dbReference type="SAM" id="MobiDB-lite"/>
    </source>
</evidence>
<proteinExistence type="predicted"/>
<feature type="region of interest" description="Disordered" evidence="1">
    <location>
        <begin position="135"/>
        <end position="169"/>
    </location>
</feature>